<comment type="caution">
    <text evidence="1">The sequence shown here is derived from an EMBL/GenBank/DDBJ whole genome shotgun (WGS) entry which is preliminary data.</text>
</comment>
<protein>
    <submittedName>
        <fullName evidence="1">Stationary phase growth adaptation protein</fullName>
    </submittedName>
</protein>
<dbReference type="EMBL" id="FCOM02000015">
    <property type="protein sequence ID" value="SAL66732.1"/>
    <property type="molecule type" value="Genomic_DNA"/>
</dbReference>
<name>A0A158JCX3_9BURK</name>
<reference evidence="1" key="1">
    <citation type="submission" date="2016-01" db="EMBL/GenBank/DDBJ databases">
        <authorList>
            <person name="Peeters C."/>
        </authorList>
    </citation>
    <scope>NUCLEOTIDE SEQUENCE [LARGE SCALE GENOMIC DNA]</scope>
    <source>
        <strain evidence="1">LMG 29317</strain>
    </source>
</reference>
<organism evidence="1 2">
    <name type="scientific">Caballeronia arvi</name>
    <dbReference type="NCBI Taxonomy" id="1777135"/>
    <lineage>
        <taxon>Bacteria</taxon>
        <taxon>Pseudomonadati</taxon>
        <taxon>Pseudomonadota</taxon>
        <taxon>Betaproteobacteria</taxon>
        <taxon>Burkholderiales</taxon>
        <taxon>Burkholderiaceae</taxon>
        <taxon>Caballeronia</taxon>
    </lineage>
</organism>
<dbReference type="OrthoDB" id="63182at2"/>
<dbReference type="Proteomes" id="UP000055019">
    <property type="component" value="Unassembled WGS sequence"/>
</dbReference>
<sequence>MLTLASDINDISFRVRSFGSLIVDGQVWDLAHLDPFTFPFELEPDYLVTVVVFFSCHCFTRSFARDGRPRSEISPSEIYDDGREKRVLCQDRYQTSRRLLRDLMSTLATRRITLADERQPNFVTVETMDHLGLSSVYAVFFEVSKAKARKRRLILQVQSAYILEGGLSKRQLAAKKVTLRSILLAAMERRKIRP</sequence>
<dbReference type="RefSeq" id="WP_061148243.1">
    <property type="nucleotide sequence ID" value="NZ_FCOM02000015.1"/>
</dbReference>
<evidence type="ECO:0000313" key="2">
    <source>
        <dbReference type="Proteomes" id="UP000055019"/>
    </source>
</evidence>
<gene>
    <name evidence="1" type="ORF">AWB74_03769</name>
</gene>
<evidence type="ECO:0000313" key="1">
    <source>
        <dbReference type="EMBL" id="SAL66732.1"/>
    </source>
</evidence>
<accession>A0A158JCX3</accession>
<dbReference type="AlphaFoldDB" id="A0A158JCX3"/>
<keyword evidence="2" id="KW-1185">Reference proteome</keyword>
<proteinExistence type="predicted"/>